<evidence type="ECO:0000259" key="14">
    <source>
        <dbReference type="Pfam" id="PF00593"/>
    </source>
</evidence>
<feature type="domain" description="TonB-dependent receptor-like beta-barrel" evidence="14">
    <location>
        <begin position="297"/>
        <end position="749"/>
    </location>
</feature>
<dbReference type="SUPFAM" id="SSF49464">
    <property type="entry name" value="Carboxypeptidase regulatory domain-like"/>
    <property type="match status" value="1"/>
</dbReference>
<keyword evidence="3 11" id="KW-1134">Transmembrane beta strand</keyword>
<dbReference type="PROSITE" id="PS52016">
    <property type="entry name" value="TONB_DEPENDENT_REC_3"/>
    <property type="match status" value="1"/>
</dbReference>
<evidence type="ECO:0000256" key="11">
    <source>
        <dbReference type="PROSITE-ProRule" id="PRU01360"/>
    </source>
</evidence>
<keyword evidence="2 11" id="KW-0813">Transport</keyword>
<comment type="caution">
    <text evidence="16">The sequence shown here is derived from an EMBL/GenBank/DDBJ whole genome shotgun (WGS) entry which is preliminary data.</text>
</comment>
<dbReference type="PANTHER" id="PTHR32552:SF81">
    <property type="entry name" value="TONB-DEPENDENT OUTER MEMBRANE RECEPTOR"/>
    <property type="match status" value="1"/>
</dbReference>
<keyword evidence="10 11" id="KW-0998">Cell outer membrane</keyword>
<sequence>MNFLYQILAAVLVVMAPFQLLAQNQSAVQGTIFDARTKEPLAGVSVSSEDRTTGTITDAGGKFLLHPATPSILISAVGYQQQTVEPTEKPLSIALEPTVENLQTIVVTASREAQKRTEAPVAISRLSPTLIDETKPTLLAELINKTPGVVMLNYNNEQHGMGIRQPFGTSAYFLYLEDGLPLRPMGVFNHNALIEMNVFAVSSVEIMKGPASSLYGPEAVGGAINFITQRPTAVPTFRIGIQGDQWHYGRIQYGGGGMLTKKLGVYAGGFVARQRNSWQTRSDYDKVSFNARAEYAFTSRTRLTGTFSYNDYDSQTGGSVDSIAFYNRQYTSTSDFTYRNVKSIRSRLTLDHQWKNGSDSYITAFFRDNSIGQNPSYGIRWTSGSTKATGQINVNAFTSYGLIAQHSQRMPFWNSRLLAGLMVDASPTSYNAYQIELEAQLRPDKKSVERYRLVQERPDLKLADYAADILNSAVYAQLDLNPLPALRLSLGGRFDQMTFHYDNYLDQSSGRKAYRQFTPKVGVTYDLGRDRGLYGNYSRGFSPPGLTSIFTKRVNVQPGEPLFYYNLQPAYFNNYEIGGWASLLNRKIYLDLALYQMEGRNELLNVRQPDNSTDYQSAGKTLHRGIEYSLTYRPTREWFFRFGGTNAIHRFVNFDLSTRASDAVKNVNGFDMPQAPRWVANTELTYKPRWAKGLRVSAEWQRISSWYQNQINTVSYNDRGAFGGRGISVVNLRAGYPFRRFEVFANLLNATNELYATSATRGNNTTDRTTYTPAAPRTLMGGIQYNFSK</sequence>
<feature type="domain" description="TonB-dependent receptor plug" evidence="15">
    <location>
        <begin position="117"/>
        <end position="223"/>
    </location>
</feature>
<name>A0ABW3Q406_9BACT</name>
<dbReference type="Pfam" id="PF00593">
    <property type="entry name" value="TonB_dep_Rec_b-barrel"/>
    <property type="match status" value="1"/>
</dbReference>
<evidence type="ECO:0000256" key="2">
    <source>
        <dbReference type="ARBA" id="ARBA00022448"/>
    </source>
</evidence>
<dbReference type="EMBL" id="JBHTLP010000008">
    <property type="protein sequence ID" value="MFD1142238.1"/>
    <property type="molecule type" value="Genomic_DNA"/>
</dbReference>
<dbReference type="InterPro" id="IPR037066">
    <property type="entry name" value="Plug_dom_sf"/>
</dbReference>
<dbReference type="Gene3D" id="2.60.40.1120">
    <property type="entry name" value="Carboxypeptidase-like, regulatory domain"/>
    <property type="match status" value="1"/>
</dbReference>
<keyword evidence="6" id="KW-0408">Iron</keyword>
<gene>
    <name evidence="16" type="ORF">ACFQ4C_14020</name>
</gene>
<reference evidence="17" key="1">
    <citation type="journal article" date="2019" name="Int. J. Syst. Evol. Microbiol.">
        <title>The Global Catalogue of Microorganisms (GCM) 10K type strain sequencing project: providing services to taxonomists for standard genome sequencing and annotation.</title>
        <authorList>
            <consortium name="The Broad Institute Genomics Platform"/>
            <consortium name="The Broad Institute Genome Sequencing Center for Infectious Disease"/>
            <person name="Wu L."/>
            <person name="Ma J."/>
        </authorList>
    </citation>
    <scope>NUCLEOTIDE SEQUENCE [LARGE SCALE GENOMIC DNA]</scope>
    <source>
        <strain evidence="17">CCUG 55608</strain>
    </source>
</reference>
<dbReference type="Pfam" id="PF13715">
    <property type="entry name" value="CarbopepD_reg_2"/>
    <property type="match status" value="1"/>
</dbReference>
<dbReference type="Gene3D" id="2.40.170.20">
    <property type="entry name" value="TonB-dependent receptor, beta-barrel domain"/>
    <property type="match status" value="1"/>
</dbReference>
<evidence type="ECO:0000256" key="12">
    <source>
        <dbReference type="RuleBase" id="RU003357"/>
    </source>
</evidence>
<keyword evidence="4" id="KW-0410">Iron transport</keyword>
<dbReference type="InterPro" id="IPR036942">
    <property type="entry name" value="Beta-barrel_TonB_sf"/>
</dbReference>
<dbReference type="Gene3D" id="2.170.130.10">
    <property type="entry name" value="TonB-dependent receptor, plug domain"/>
    <property type="match status" value="1"/>
</dbReference>
<evidence type="ECO:0000313" key="16">
    <source>
        <dbReference type="EMBL" id="MFD1142238.1"/>
    </source>
</evidence>
<keyword evidence="7" id="KW-0406">Ion transport</keyword>
<evidence type="ECO:0000256" key="5">
    <source>
        <dbReference type="ARBA" id="ARBA00022692"/>
    </source>
</evidence>
<evidence type="ECO:0000256" key="7">
    <source>
        <dbReference type="ARBA" id="ARBA00023065"/>
    </source>
</evidence>
<dbReference type="InterPro" id="IPR000531">
    <property type="entry name" value="Beta-barrel_TonB"/>
</dbReference>
<proteinExistence type="inferred from homology"/>
<evidence type="ECO:0000256" key="4">
    <source>
        <dbReference type="ARBA" id="ARBA00022496"/>
    </source>
</evidence>
<accession>A0ABW3Q406</accession>
<dbReference type="SUPFAM" id="SSF56935">
    <property type="entry name" value="Porins"/>
    <property type="match status" value="1"/>
</dbReference>
<keyword evidence="17" id="KW-1185">Reference proteome</keyword>
<evidence type="ECO:0000256" key="13">
    <source>
        <dbReference type="SAM" id="SignalP"/>
    </source>
</evidence>
<dbReference type="Proteomes" id="UP001597116">
    <property type="component" value="Unassembled WGS sequence"/>
</dbReference>
<evidence type="ECO:0000256" key="10">
    <source>
        <dbReference type="ARBA" id="ARBA00023237"/>
    </source>
</evidence>
<dbReference type="PANTHER" id="PTHR32552">
    <property type="entry name" value="FERRICHROME IRON RECEPTOR-RELATED"/>
    <property type="match status" value="1"/>
</dbReference>
<feature type="chain" id="PRO_5046558197" evidence="13">
    <location>
        <begin position="23"/>
        <end position="789"/>
    </location>
</feature>
<evidence type="ECO:0000256" key="6">
    <source>
        <dbReference type="ARBA" id="ARBA00023004"/>
    </source>
</evidence>
<keyword evidence="16" id="KW-0675">Receptor</keyword>
<comment type="subcellular location">
    <subcellularLocation>
        <location evidence="1 11">Cell outer membrane</location>
        <topology evidence="1 11">Multi-pass membrane protein</topology>
    </subcellularLocation>
</comment>
<dbReference type="InterPro" id="IPR039426">
    <property type="entry name" value="TonB-dep_rcpt-like"/>
</dbReference>
<evidence type="ECO:0000313" key="17">
    <source>
        <dbReference type="Proteomes" id="UP001597116"/>
    </source>
</evidence>
<comment type="similarity">
    <text evidence="11 12">Belongs to the TonB-dependent receptor family.</text>
</comment>
<keyword evidence="13" id="KW-0732">Signal</keyword>
<keyword evidence="5 11" id="KW-0812">Transmembrane</keyword>
<evidence type="ECO:0000256" key="3">
    <source>
        <dbReference type="ARBA" id="ARBA00022452"/>
    </source>
</evidence>
<evidence type="ECO:0000256" key="9">
    <source>
        <dbReference type="ARBA" id="ARBA00023136"/>
    </source>
</evidence>
<organism evidence="16 17">
    <name type="scientific">Larkinella insperata</name>
    <dbReference type="NCBI Taxonomy" id="332158"/>
    <lineage>
        <taxon>Bacteria</taxon>
        <taxon>Pseudomonadati</taxon>
        <taxon>Bacteroidota</taxon>
        <taxon>Cytophagia</taxon>
        <taxon>Cytophagales</taxon>
        <taxon>Spirosomataceae</taxon>
        <taxon>Larkinella</taxon>
    </lineage>
</organism>
<evidence type="ECO:0000259" key="15">
    <source>
        <dbReference type="Pfam" id="PF07715"/>
    </source>
</evidence>
<dbReference type="InterPro" id="IPR008969">
    <property type="entry name" value="CarboxyPept-like_regulatory"/>
</dbReference>
<dbReference type="Pfam" id="PF07715">
    <property type="entry name" value="Plug"/>
    <property type="match status" value="1"/>
</dbReference>
<evidence type="ECO:0000256" key="8">
    <source>
        <dbReference type="ARBA" id="ARBA00023077"/>
    </source>
</evidence>
<keyword evidence="9 11" id="KW-0472">Membrane</keyword>
<protein>
    <submittedName>
        <fullName evidence="16">TonB-dependent receptor</fullName>
    </submittedName>
</protein>
<evidence type="ECO:0000256" key="1">
    <source>
        <dbReference type="ARBA" id="ARBA00004571"/>
    </source>
</evidence>
<dbReference type="RefSeq" id="WP_265992737.1">
    <property type="nucleotide sequence ID" value="NZ_CP110973.1"/>
</dbReference>
<dbReference type="InterPro" id="IPR012910">
    <property type="entry name" value="Plug_dom"/>
</dbReference>
<keyword evidence="8 12" id="KW-0798">TonB box</keyword>
<feature type="signal peptide" evidence="13">
    <location>
        <begin position="1"/>
        <end position="22"/>
    </location>
</feature>